<feature type="transmembrane region" description="Helical" evidence="5">
    <location>
        <begin position="90"/>
        <end position="109"/>
    </location>
</feature>
<organism evidence="7 8">
    <name type="scientific">Paracidovorax anthurii</name>
    <dbReference type="NCBI Taxonomy" id="78229"/>
    <lineage>
        <taxon>Bacteria</taxon>
        <taxon>Pseudomonadati</taxon>
        <taxon>Pseudomonadota</taxon>
        <taxon>Betaproteobacteria</taxon>
        <taxon>Burkholderiales</taxon>
        <taxon>Comamonadaceae</taxon>
        <taxon>Paracidovorax</taxon>
    </lineage>
</organism>
<feature type="transmembrane region" description="Helical" evidence="5">
    <location>
        <begin position="323"/>
        <end position="344"/>
    </location>
</feature>
<dbReference type="InterPro" id="IPR036259">
    <property type="entry name" value="MFS_trans_sf"/>
</dbReference>
<feature type="transmembrane region" description="Helical" evidence="5">
    <location>
        <begin position="385"/>
        <end position="410"/>
    </location>
</feature>
<dbReference type="RefSeq" id="WP_111875355.1">
    <property type="nucleotide sequence ID" value="NZ_CBCSGC010000055.1"/>
</dbReference>
<evidence type="ECO:0000256" key="5">
    <source>
        <dbReference type="SAM" id="Phobius"/>
    </source>
</evidence>
<evidence type="ECO:0000313" key="8">
    <source>
        <dbReference type="Proteomes" id="UP000248856"/>
    </source>
</evidence>
<dbReference type="PROSITE" id="PS50850">
    <property type="entry name" value="MFS"/>
    <property type="match status" value="1"/>
</dbReference>
<sequence>MTIPLTAGASVADRSAFGPLQFHVTLLCAIVAMLDGFDTQSIAYVAPRIAEDWGLKPSDFGPIFAVGLFGLMAGAFILSPAADRWGRKKIILLSTFIFGLFALLTAWATSMTELLAYRFVTGVGLGAAMPNIIALTSEYAPQRLRATLVTVMFCGFPLGSTLGGLVSSWLIARYDWHAVFVLGGVLPLLLLPVLAAMLPESLRYLAASGAAPARYEPIVRRAYPGEDPATVMAGLRGEAGGAGAGFSVFELFRHGRLPTTALLWLAFFMNLLVMYFLVNWLPTLLKGAGLPLEKAILSTAMLNLGGVAGALVLGRLIDRFSPYAVLGAAYAASAGFIALIAFSGQNLGGLLAGAALSGFGVVGAQIGCNALAASIYPTHIRATGVGWALGVGRIGAIVGPLAGGAFLAAAWPASSIILAAAVPALLAAAAVFALGRIRRGAG</sequence>
<dbReference type="GO" id="GO:0046943">
    <property type="term" value="F:carboxylic acid transmembrane transporter activity"/>
    <property type="evidence" value="ECO:0007669"/>
    <property type="project" value="TreeGrafter"/>
</dbReference>
<keyword evidence="4 5" id="KW-0472">Membrane</keyword>
<dbReference type="Proteomes" id="UP000248856">
    <property type="component" value="Unassembled WGS sequence"/>
</dbReference>
<dbReference type="InterPro" id="IPR011701">
    <property type="entry name" value="MFS"/>
</dbReference>
<dbReference type="InterPro" id="IPR005829">
    <property type="entry name" value="Sugar_transporter_CS"/>
</dbReference>
<dbReference type="AlphaFoldDB" id="A0A328ZMD4"/>
<feature type="transmembrane region" description="Helical" evidence="5">
    <location>
        <begin position="148"/>
        <end position="172"/>
    </location>
</feature>
<evidence type="ECO:0000256" key="2">
    <source>
        <dbReference type="ARBA" id="ARBA00022692"/>
    </source>
</evidence>
<dbReference type="PROSITE" id="PS00216">
    <property type="entry name" value="SUGAR_TRANSPORT_1"/>
    <property type="match status" value="1"/>
</dbReference>
<dbReference type="PROSITE" id="PS00217">
    <property type="entry name" value="SUGAR_TRANSPORT_2"/>
    <property type="match status" value="1"/>
</dbReference>
<protein>
    <submittedName>
        <fullName evidence="7">AAHS family 4-hydroxybenzoate transporter-like MFS transporter</fullName>
    </submittedName>
</protein>
<name>A0A328ZMD4_9BURK</name>
<dbReference type="PANTHER" id="PTHR23508">
    <property type="entry name" value="CARBOXYLIC ACID TRANSPORTER PROTEIN HOMOLOG"/>
    <property type="match status" value="1"/>
</dbReference>
<dbReference type="SUPFAM" id="SSF103473">
    <property type="entry name" value="MFS general substrate transporter"/>
    <property type="match status" value="1"/>
</dbReference>
<feature type="transmembrane region" description="Helical" evidence="5">
    <location>
        <begin position="178"/>
        <end position="198"/>
    </location>
</feature>
<dbReference type="Pfam" id="PF07690">
    <property type="entry name" value="MFS_1"/>
    <property type="match status" value="1"/>
</dbReference>
<feature type="transmembrane region" description="Helical" evidence="5">
    <location>
        <begin position="261"/>
        <end position="283"/>
    </location>
</feature>
<evidence type="ECO:0000256" key="3">
    <source>
        <dbReference type="ARBA" id="ARBA00022989"/>
    </source>
</evidence>
<dbReference type="Gene3D" id="1.20.1250.20">
    <property type="entry name" value="MFS general substrate transporter like domains"/>
    <property type="match status" value="1"/>
</dbReference>
<dbReference type="GO" id="GO:0005886">
    <property type="term" value="C:plasma membrane"/>
    <property type="evidence" value="ECO:0007669"/>
    <property type="project" value="TreeGrafter"/>
</dbReference>
<keyword evidence="2 5" id="KW-0812">Transmembrane</keyword>
<feature type="transmembrane region" description="Helical" evidence="5">
    <location>
        <begin position="416"/>
        <end position="435"/>
    </location>
</feature>
<evidence type="ECO:0000259" key="6">
    <source>
        <dbReference type="PROSITE" id="PS50850"/>
    </source>
</evidence>
<dbReference type="CDD" id="cd17365">
    <property type="entry name" value="MFS_PcaK_like"/>
    <property type="match status" value="1"/>
</dbReference>
<dbReference type="OrthoDB" id="7066727at2"/>
<evidence type="ECO:0000256" key="4">
    <source>
        <dbReference type="ARBA" id="ARBA00023136"/>
    </source>
</evidence>
<comment type="subcellular location">
    <subcellularLocation>
        <location evidence="1">Membrane</location>
        <topology evidence="1">Multi-pass membrane protein</topology>
    </subcellularLocation>
</comment>
<feature type="transmembrane region" description="Helical" evidence="5">
    <location>
        <begin position="115"/>
        <end position="136"/>
    </location>
</feature>
<evidence type="ECO:0000256" key="1">
    <source>
        <dbReference type="ARBA" id="ARBA00004141"/>
    </source>
</evidence>
<feature type="transmembrane region" description="Helical" evidence="5">
    <location>
        <begin position="60"/>
        <end position="78"/>
    </location>
</feature>
<dbReference type="EMBL" id="QLTA01000001">
    <property type="protein sequence ID" value="RAR86575.1"/>
    <property type="molecule type" value="Genomic_DNA"/>
</dbReference>
<feature type="transmembrane region" description="Helical" evidence="5">
    <location>
        <begin position="350"/>
        <end position="373"/>
    </location>
</feature>
<keyword evidence="3 5" id="KW-1133">Transmembrane helix</keyword>
<gene>
    <name evidence="7" type="ORF">AX018_1001162</name>
</gene>
<feature type="transmembrane region" description="Helical" evidence="5">
    <location>
        <begin position="295"/>
        <end position="316"/>
    </location>
</feature>
<dbReference type="PANTHER" id="PTHR23508:SF10">
    <property type="entry name" value="CARBOXYLIC ACID TRANSPORTER PROTEIN HOMOLOG"/>
    <property type="match status" value="1"/>
</dbReference>
<comment type="caution">
    <text evidence="7">The sequence shown here is derived from an EMBL/GenBank/DDBJ whole genome shotgun (WGS) entry which is preliminary data.</text>
</comment>
<proteinExistence type="predicted"/>
<feature type="domain" description="Major facilitator superfamily (MFS) profile" evidence="6">
    <location>
        <begin position="24"/>
        <end position="439"/>
    </location>
</feature>
<accession>A0A328ZMD4</accession>
<dbReference type="InterPro" id="IPR020846">
    <property type="entry name" value="MFS_dom"/>
</dbReference>
<keyword evidence="8" id="KW-1185">Reference proteome</keyword>
<reference evidence="7 8" key="1">
    <citation type="submission" date="2018-06" db="EMBL/GenBank/DDBJ databases">
        <title>Genomic Encyclopedia of Archaeal and Bacterial Type Strains, Phase II (KMG-II): from individual species to whole genera.</title>
        <authorList>
            <person name="Goeker M."/>
        </authorList>
    </citation>
    <scope>NUCLEOTIDE SEQUENCE [LARGE SCALE GENOMIC DNA]</scope>
    <source>
        <strain evidence="7 8">CFPB 3232</strain>
    </source>
</reference>
<evidence type="ECO:0000313" key="7">
    <source>
        <dbReference type="EMBL" id="RAR86575.1"/>
    </source>
</evidence>